<dbReference type="CDD" id="cd00867">
    <property type="entry name" value="Trans_IPPS"/>
    <property type="match status" value="1"/>
</dbReference>
<dbReference type="EC" id="2.5.1.-" evidence="7"/>
<evidence type="ECO:0000256" key="3">
    <source>
        <dbReference type="ARBA" id="ARBA00022679"/>
    </source>
</evidence>
<comment type="cofactor">
    <cofactor evidence="1">
        <name>Mg(2+)</name>
        <dbReference type="ChEBI" id="CHEBI:18420"/>
    </cofactor>
</comment>
<evidence type="ECO:0000313" key="8">
    <source>
        <dbReference type="Proteomes" id="UP001589693"/>
    </source>
</evidence>
<gene>
    <name evidence="7" type="ORF">ACFFQA_13885</name>
</gene>
<comment type="similarity">
    <text evidence="2 6">Belongs to the FPP/GGPP synthase family.</text>
</comment>
<keyword evidence="4" id="KW-0479">Metal-binding</keyword>
<dbReference type="SUPFAM" id="SSF48576">
    <property type="entry name" value="Terpenoid synthases"/>
    <property type="match status" value="1"/>
</dbReference>
<proteinExistence type="inferred from homology"/>
<accession>A0ABV5ZZ90</accession>
<sequence length="321" mass="34312">MNADLAGMVVRECGRRWPRGATLPPGRMLRPMLVLESAMAVGGDPVRILPAAVGFECAHVGGLVHEEIIDRDAGAANAIVAGNALLFEWFRALSECVDRGVPPERVTEAMRIQASTGIDSCRGTELELTSTLHSGLDGYLRMARLKTAAPLSAACRVGAVLSGATPAQTNALAEFGDGFGLACQIREDLRTYERNAEAVERGNRADVRVRRLSLPVLLAYDGAGARDRARIERLLTTRSGSDRLLELVEIVRRTDACGTALRMAEQHAAHARTVLTALPPSGHRVRLAGMTSRLGATADYRVHVGEAGQPRSGYAGTTVSR</sequence>
<dbReference type="PANTHER" id="PTHR12001">
    <property type="entry name" value="GERANYLGERANYL PYROPHOSPHATE SYNTHASE"/>
    <property type="match status" value="1"/>
</dbReference>
<evidence type="ECO:0000256" key="5">
    <source>
        <dbReference type="ARBA" id="ARBA00022842"/>
    </source>
</evidence>
<dbReference type="InterPro" id="IPR000092">
    <property type="entry name" value="Polyprenyl_synt"/>
</dbReference>
<dbReference type="GO" id="GO:0016740">
    <property type="term" value="F:transferase activity"/>
    <property type="evidence" value="ECO:0007669"/>
    <property type="project" value="UniProtKB-KW"/>
</dbReference>
<evidence type="ECO:0000256" key="4">
    <source>
        <dbReference type="ARBA" id="ARBA00022723"/>
    </source>
</evidence>
<name>A0ABV5ZZ90_9PSEU</name>
<keyword evidence="5" id="KW-0460">Magnesium</keyword>
<dbReference type="Gene3D" id="1.10.600.10">
    <property type="entry name" value="Farnesyl Diphosphate Synthase"/>
    <property type="match status" value="1"/>
</dbReference>
<dbReference type="Proteomes" id="UP001589693">
    <property type="component" value="Unassembled WGS sequence"/>
</dbReference>
<keyword evidence="8" id="KW-1185">Reference proteome</keyword>
<evidence type="ECO:0000256" key="2">
    <source>
        <dbReference type="ARBA" id="ARBA00006706"/>
    </source>
</evidence>
<dbReference type="InterPro" id="IPR008949">
    <property type="entry name" value="Isoprenoid_synthase_dom_sf"/>
</dbReference>
<dbReference type="PANTHER" id="PTHR12001:SF85">
    <property type="entry name" value="SHORT CHAIN ISOPRENYL DIPHOSPHATE SYNTHASE"/>
    <property type="match status" value="1"/>
</dbReference>
<reference evidence="7 8" key="1">
    <citation type="submission" date="2024-09" db="EMBL/GenBank/DDBJ databases">
        <authorList>
            <person name="Sun Q."/>
            <person name="Mori K."/>
        </authorList>
    </citation>
    <scope>NUCLEOTIDE SEQUENCE [LARGE SCALE GENOMIC DNA]</scope>
    <source>
        <strain evidence="7 8">TBRC 7907</strain>
    </source>
</reference>
<dbReference type="EMBL" id="JBHLZU010000011">
    <property type="protein sequence ID" value="MFB9905026.1"/>
    <property type="molecule type" value="Genomic_DNA"/>
</dbReference>
<keyword evidence="3 6" id="KW-0808">Transferase</keyword>
<evidence type="ECO:0000313" key="7">
    <source>
        <dbReference type="EMBL" id="MFB9905026.1"/>
    </source>
</evidence>
<dbReference type="RefSeq" id="WP_377852315.1">
    <property type="nucleotide sequence ID" value="NZ_JBHLZU010000011.1"/>
</dbReference>
<evidence type="ECO:0000256" key="6">
    <source>
        <dbReference type="RuleBase" id="RU004466"/>
    </source>
</evidence>
<dbReference type="Pfam" id="PF00348">
    <property type="entry name" value="polyprenyl_synt"/>
    <property type="match status" value="1"/>
</dbReference>
<organism evidence="7 8">
    <name type="scientific">Allokutzneria oryzae</name>
    <dbReference type="NCBI Taxonomy" id="1378989"/>
    <lineage>
        <taxon>Bacteria</taxon>
        <taxon>Bacillati</taxon>
        <taxon>Actinomycetota</taxon>
        <taxon>Actinomycetes</taxon>
        <taxon>Pseudonocardiales</taxon>
        <taxon>Pseudonocardiaceae</taxon>
        <taxon>Allokutzneria</taxon>
    </lineage>
</organism>
<evidence type="ECO:0000256" key="1">
    <source>
        <dbReference type="ARBA" id="ARBA00001946"/>
    </source>
</evidence>
<protein>
    <submittedName>
        <fullName evidence="7">Polyprenyl synthetase family protein</fullName>
        <ecNumber evidence="7">2.5.1.-</ecNumber>
    </submittedName>
</protein>
<comment type="caution">
    <text evidence="7">The sequence shown here is derived from an EMBL/GenBank/DDBJ whole genome shotgun (WGS) entry which is preliminary data.</text>
</comment>